<dbReference type="EMBL" id="BJVR01000056">
    <property type="protein sequence ID" value="GEL51695.1"/>
    <property type="molecule type" value="Genomic_DNA"/>
</dbReference>
<feature type="region of interest" description="Disordered" evidence="1">
    <location>
        <begin position="42"/>
        <end position="89"/>
    </location>
</feature>
<reference evidence="2 3" key="1">
    <citation type="submission" date="2019-07" db="EMBL/GenBank/DDBJ databases">
        <title>Whole genome shotgun sequence of Acetobacter tropicalis NBRC 16470.</title>
        <authorList>
            <person name="Hosoyama A."/>
            <person name="Uohara A."/>
            <person name="Ohji S."/>
            <person name="Ichikawa N."/>
        </authorList>
    </citation>
    <scope>NUCLEOTIDE SEQUENCE [LARGE SCALE GENOMIC DNA]</scope>
    <source>
        <strain evidence="2 3">NBRC 16470</strain>
    </source>
</reference>
<accession>A0A511FS13</accession>
<feature type="region of interest" description="Disordered" evidence="1">
    <location>
        <begin position="1"/>
        <end position="26"/>
    </location>
</feature>
<evidence type="ECO:0000313" key="2">
    <source>
        <dbReference type="EMBL" id="GEL51695.1"/>
    </source>
</evidence>
<sequence length="129" mass="14302">MAAAMRPEEGIEPITLTGSEMPRQQFTDIPFGIEQRLAHHALDLGDTGHDDVPTAELVQQHPCEDDPAGGRQGGRQKPGLKLGLERSTELLESEYPTQGIELFIPGRPTHGIVGERIRFDPELETRKNR</sequence>
<evidence type="ECO:0000256" key="1">
    <source>
        <dbReference type="SAM" id="MobiDB-lite"/>
    </source>
</evidence>
<proteinExistence type="predicted"/>
<name>A0A511FS13_9PROT</name>
<gene>
    <name evidence="2" type="ORF">ATR01nite_27700</name>
</gene>
<evidence type="ECO:0000313" key="3">
    <source>
        <dbReference type="Proteomes" id="UP000321800"/>
    </source>
</evidence>
<dbReference type="AlphaFoldDB" id="A0A511FS13"/>
<feature type="compositionally biased region" description="Polar residues" evidence="1">
    <location>
        <begin position="16"/>
        <end position="26"/>
    </location>
</feature>
<organism evidence="2 3">
    <name type="scientific">Acetobacter tropicalis</name>
    <dbReference type="NCBI Taxonomy" id="104102"/>
    <lineage>
        <taxon>Bacteria</taxon>
        <taxon>Pseudomonadati</taxon>
        <taxon>Pseudomonadota</taxon>
        <taxon>Alphaproteobacteria</taxon>
        <taxon>Acetobacterales</taxon>
        <taxon>Acetobacteraceae</taxon>
        <taxon>Acetobacter</taxon>
    </lineage>
</organism>
<protein>
    <submittedName>
        <fullName evidence="2">Uncharacterized protein</fullName>
    </submittedName>
</protein>
<feature type="compositionally biased region" description="Basic and acidic residues" evidence="1">
    <location>
        <begin position="42"/>
        <end position="52"/>
    </location>
</feature>
<comment type="caution">
    <text evidence="2">The sequence shown here is derived from an EMBL/GenBank/DDBJ whole genome shotgun (WGS) entry which is preliminary data.</text>
</comment>
<dbReference type="Proteomes" id="UP000321800">
    <property type="component" value="Unassembled WGS sequence"/>
</dbReference>